<evidence type="ECO:0000313" key="2">
    <source>
        <dbReference type="Proteomes" id="UP000528457"/>
    </source>
</evidence>
<dbReference type="RefSeq" id="WP_208020084.1">
    <property type="nucleotide sequence ID" value="NZ_JAAONY010000001.1"/>
</dbReference>
<keyword evidence="2" id="KW-1185">Reference proteome</keyword>
<proteinExistence type="predicted"/>
<comment type="caution">
    <text evidence="1">The sequence shown here is derived from an EMBL/GenBank/DDBJ whole genome shotgun (WGS) entry which is preliminary data.</text>
</comment>
<gene>
    <name evidence="1" type="ORF">HNR48_001318</name>
</gene>
<dbReference type="AlphaFoldDB" id="A0A7X0MVF1"/>
<accession>A0A7X0MVF1</accession>
<name>A0A7X0MVF1_9GAMM</name>
<dbReference type="InParanoid" id="A0A7X0MVF1"/>
<reference evidence="1 2" key="1">
    <citation type="submission" date="2020-08" db="EMBL/GenBank/DDBJ databases">
        <title>Genomic Encyclopedia of Type Strains, Phase IV (KMG-IV): sequencing the most valuable type-strain genomes for metagenomic binning, comparative biology and taxonomic classification.</title>
        <authorList>
            <person name="Goeker M."/>
        </authorList>
    </citation>
    <scope>NUCLEOTIDE SEQUENCE [LARGE SCALE GENOMIC DNA]</scope>
    <source>
        <strain evidence="1 2">DSM 22368</strain>
    </source>
</reference>
<evidence type="ECO:0008006" key="3">
    <source>
        <dbReference type="Google" id="ProtNLM"/>
    </source>
</evidence>
<organism evidence="1 2">
    <name type="scientific">Pseudoteredinibacter isoporae</name>
    <dbReference type="NCBI Taxonomy" id="570281"/>
    <lineage>
        <taxon>Bacteria</taxon>
        <taxon>Pseudomonadati</taxon>
        <taxon>Pseudomonadota</taxon>
        <taxon>Gammaproteobacteria</taxon>
        <taxon>Cellvibrionales</taxon>
        <taxon>Cellvibrionaceae</taxon>
        <taxon>Pseudoteredinibacter</taxon>
    </lineage>
</organism>
<dbReference type="Proteomes" id="UP000528457">
    <property type="component" value="Unassembled WGS sequence"/>
</dbReference>
<evidence type="ECO:0000313" key="1">
    <source>
        <dbReference type="EMBL" id="MBB6521040.1"/>
    </source>
</evidence>
<dbReference type="EMBL" id="JACHHT010000001">
    <property type="protein sequence ID" value="MBB6521040.1"/>
    <property type="molecule type" value="Genomic_DNA"/>
</dbReference>
<protein>
    <recommendedName>
        <fullName evidence="3">Excisionase</fullName>
    </recommendedName>
</protein>
<sequence>MAEGNEKLFPRIKWVKIKQWCELSGDTNHAVHARRKKGIWLDGVHCQVRGRVLWINIEEVEQWVEQGLKNCRAASG</sequence>